<dbReference type="InterPro" id="IPR003961">
    <property type="entry name" value="FN3_dom"/>
</dbReference>
<dbReference type="InterPro" id="IPR013783">
    <property type="entry name" value="Ig-like_fold"/>
</dbReference>
<dbReference type="AlphaFoldDB" id="A0A0E2EF69"/>
<dbReference type="PROSITE" id="PS50853">
    <property type="entry name" value="FN3"/>
    <property type="match status" value="1"/>
</dbReference>
<dbReference type="Proteomes" id="UP000011705">
    <property type="component" value="Chromosome"/>
</dbReference>
<reference evidence="3" key="1">
    <citation type="submission" date="2012-01" db="EMBL/GenBank/DDBJ databases">
        <title>The Genome Sequence of Treponema denticola H-22.</title>
        <authorList>
            <consortium name="The Broad Institute Genome Sequencing Platform"/>
            <person name="Earl A."/>
            <person name="Ward D."/>
            <person name="Feldgarden M."/>
            <person name="Gevers D."/>
            <person name="Blanton J.M."/>
            <person name="Fenno C.J."/>
            <person name="Baranova O.V."/>
            <person name="Mathney J."/>
            <person name="Dewhirst F.E."/>
            <person name="Izard J."/>
            <person name="Young S.K."/>
            <person name="Zeng Q."/>
            <person name="Gargeya S."/>
            <person name="Fitzgerald M."/>
            <person name="Haas B."/>
            <person name="Abouelleil A."/>
            <person name="Alvarado L."/>
            <person name="Arachchi H.M."/>
            <person name="Berlin A."/>
            <person name="Chapman S.B."/>
            <person name="Gearin G."/>
            <person name="Goldberg J."/>
            <person name="Griggs A."/>
            <person name="Gujja S."/>
            <person name="Hansen M."/>
            <person name="Heiman D."/>
            <person name="Howarth C."/>
            <person name="Larimer J."/>
            <person name="Lui A."/>
            <person name="MacDonald P.J.P."/>
            <person name="McCowen C."/>
            <person name="Montmayeur A."/>
            <person name="Murphy C."/>
            <person name="Neiman D."/>
            <person name="Pearson M."/>
            <person name="Priest M."/>
            <person name="Roberts A."/>
            <person name="Saif S."/>
            <person name="Shea T."/>
            <person name="Sisk P."/>
            <person name="Stolte C."/>
            <person name="Sykes S."/>
            <person name="Wortman J."/>
            <person name="Nusbaum C."/>
            <person name="Birren B."/>
        </authorList>
    </citation>
    <scope>NUCLEOTIDE SEQUENCE [LARGE SCALE GENOMIC DNA]</scope>
    <source>
        <strain evidence="3">H-22</strain>
    </source>
</reference>
<name>A0A0E2EF69_TREDN</name>
<comment type="caution">
    <text evidence="3">The sequence shown here is derived from an EMBL/GenBank/DDBJ whole genome shotgun (WGS) entry which is preliminary data.</text>
</comment>
<dbReference type="Gene3D" id="2.60.40.10">
    <property type="entry name" value="Immunoglobulins"/>
    <property type="match status" value="1"/>
</dbReference>
<organism evidence="3">
    <name type="scientific">Treponema denticola H-22</name>
    <dbReference type="NCBI Taxonomy" id="999432"/>
    <lineage>
        <taxon>Bacteria</taxon>
        <taxon>Pseudomonadati</taxon>
        <taxon>Spirochaetota</taxon>
        <taxon>Spirochaetia</taxon>
        <taxon>Spirochaetales</taxon>
        <taxon>Treponemataceae</taxon>
        <taxon>Treponema</taxon>
    </lineage>
</organism>
<dbReference type="Pfam" id="PF00041">
    <property type="entry name" value="fn3"/>
    <property type="match status" value="1"/>
</dbReference>
<dbReference type="InterPro" id="IPR013320">
    <property type="entry name" value="ConA-like_dom_sf"/>
</dbReference>
<dbReference type="SMART" id="SM00060">
    <property type="entry name" value="FN3"/>
    <property type="match status" value="1"/>
</dbReference>
<dbReference type="EMBL" id="AGDV01000020">
    <property type="protein sequence ID" value="EMB31479.1"/>
    <property type="molecule type" value="Genomic_DNA"/>
</dbReference>
<protein>
    <recommendedName>
        <fullName evidence="2">Fibronectin type-III domain-containing protein</fullName>
    </recommendedName>
</protein>
<dbReference type="RefSeq" id="WP_002685120.1">
    <property type="nucleotide sequence ID" value="NZ_CM001795.1"/>
</dbReference>
<dbReference type="SUPFAM" id="SSF49265">
    <property type="entry name" value="Fibronectin type III"/>
    <property type="match status" value="1"/>
</dbReference>
<dbReference type="InterPro" id="IPR036116">
    <property type="entry name" value="FN3_sf"/>
</dbReference>
<dbReference type="CDD" id="cd00063">
    <property type="entry name" value="FN3"/>
    <property type="match status" value="1"/>
</dbReference>
<dbReference type="PATRIC" id="fig|999432.5.peg.1928"/>
<evidence type="ECO:0000259" key="2">
    <source>
        <dbReference type="PROSITE" id="PS50853"/>
    </source>
</evidence>
<feature type="domain" description="Fibronectin type-III" evidence="2">
    <location>
        <begin position="410"/>
        <end position="507"/>
    </location>
</feature>
<sequence>MQIMYKFKLNLRKSSVVSLIFFNLLLISAFSEDAVLNFGGKLGWNNLFYSRNIEQRNGKFGFQSLGLTSASHNITETTDMYLSFDFKDTIEETGNYTVANSSIIHLGAEKAKIGEGAALFHYNSNNESLTLKPSKTSFFAGAKILKSFTIEFWLCPQTTESGSTILRWWTSLVEGRKTMYQNIAASIFNNKLEWSFLNIWQDKNNKGLDVRLSGKSNIIPEIWSHHLITYDETTGLLEYRMNGKSEAIVYMTETGRESNQVLYSALGTSSDVLIGLNYSGLIDELKVTNFFSQFGMPWEISSLFEKYPQDGGRIETNIIDTGGNKSQPRVLKVLYDKPEQTDAEFFIRAADSPFNWNGTYPEWKSIRPNEDIKNISGRFFQIACNIYPDAEGLKSPLIHSFSLEYEKDNLPLPPSKLIAKAGDSSVELSWSPSIDTDVKGYLIYFGNKKGEYFVEGSPIDVGNVISYKIENLKNGKIYFFAIAAYDEENGEHAGDTSREVWARPLQSKKEGKNVE</sequence>
<evidence type="ECO:0000256" key="1">
    <source>
        <dbReference type="SAM" id="MobiDB-lite"/>
    </source>
</evidence>
<evidence type="ECO:0000313" key="3">
    <source>
        <dbReference type="EMBL" id="EMB31479.1"/>
    </source>
</evidence>
<accession>A0A0E2EF69</accession>
<dbReference type="SUPFAM" id="SSF49899">
    <property type="entry name" value="Concanavalin A-like lectins/glucanases"/>
    <property type="match status" value="1"/>
</dbReference>
<feature type="region of interest" description="Disordered" evidence="1">
    <location>
        <begin position="493"/>
        <end position="515"/>
    </location>
</feature>
<dbReference type="Gene3D" id="2.60.120.200">
    <property type="match status" value="1"/>
</dbReference>
<gene>
    <name evidence="3" type="ORF">HMPREF9726_01859</name>
</gene>
<proteinExistence type="predicted"/>
<dbReference type="HOGENOM" id="CLU_038154_0_0_12"/>